<reference evidence="1" key="1">
    <citation type="submission" date="2021-01" db="EMBL/GenBank/DDBJ databases">
        <title>Whole genome shotgun sequence of Planobispora takensis NBRC 109077.</title>
        <authorList>
            <person name="Komaki H."/>
            <person name="Tamura T."/>
        </authorList>
    </citation>
    <scope>NUCLEOTIDE SEQUENCE</scope>
    <source>
        <strain evidence="1">NBRC 109077</strain>
    </source>
</reference>
<dbReference type="EMBL" id="BOOK01000072">
    <property type="protein sequence ID" value="GII05604.1"/>
    <property type="molecule type" value="Genomic_DNA"/>
</dbReference>
<proteinExistence type="predicted"/>
<accession>A0A8J3WX30</accession>
<comment type="caution">
    <text evidence="1">The sequence shown here is derived from an EMBL/GenBank/DDBJ whole genome shotgun (WGS) entry which is preliminary data.</text>
</comment>
<evidence type="ECO:0000313" key="1">
    <source>
        <dbReference type="EMBL" id="GII05604.1"/>
    </source>
</evidence>
<evidence type="ECO:0000313" key="2">
    <source>
        <dbReference type="Proteomes" id="UP000634476"/>
    </source>
</evidence>
<name>A0A8J3WX30_9ACTN</name>
<organism evidence="1 2">
    <name type="scientific">Planobispora takensis</name>
    <dbReference type="NCBI Taxonomy" id="1367882"/>
    <lineage>
        <taxon>Bacteria</taxon>
        <taxon>Bacillati</taxon>
        <taxon>Actinomycetota</taxon>
        <taxon>Actinomycetes</taxon>
        <taxon>Streptosporangiales</taxon>
        <taxon>Streptosporangiaceae</taxon>
        <taxon>Planobispora</taxon>
    </lineage>
</organism>
<gene>
    <name evidence="1" type="ORF">Pta02_76120</name>
</gene>
<dbReference type="AlphaFoldDB" id="A0A8J3WX30"/>
<protein>
    <submittedName>
        <fullName evidence="1">Uncharacterized protein</fullName>
    </submittedName>
</protein>
<sequence length="73" mass="7625">MSAKTRKTVPSPMPAARAIRLVVTAAPYSATNGSAAATIIVLRSSVLIAGARRRGVVSAMPPILRSEHSLNQE</sequence>
<dbReference type="Proteomes" id="UP000634476">
    <property type="component" value="Unassembled WGS sequence"/>
</dbReference>
<keyword evidence="2" id="KW-1185">Reference proteome</keyword>